<gene>
    <name evidence="1" type="ORF">GCM10010989_18020</name>
</gene>
<organism evidence="1 2">
    <name type="scientific">Croceicoccus pelagius</name>
    <dbReference type="NCBI Taxonomy" id="1703341"/>
    <lineage>
        <taxon>Bacteria</taxon>
        <taxon>Pseudomonadati</taxon>
        <taxon>Pseudomonadota</taxon>
        <taxon>Alphaproteobacteria</taxon>
        <taxon>Sphingomonadales</taxon>
        <taxon>Erythrobacteraceae</taxon>
        <taxon>Croceicoccus</taxon>
    </lineage>
</organism>
<proteinExistence type="predicted"/>
<evidence type="ECO:0008006" key="3">
    <source>
        <dbReference type="Google" id="ProtNLM"/>
    </source>
</evidence>
<dbReference type="AlphaFoldDB" id="A0A916YI51"/>
<dbReference type="InterPro" id="IPR011727">
    <property type="entry name" value="CHP02117"/>
</dbReference>
<name>A0A916YI51_9SPHN</name>
<reference evidence="1 2" key="1">
    <citation type="journal article" date="2014" name="Int. J. Syst. Evol. Microbiol.">
        <title>Complete genome sequence of Corynebacterium casei LMG S-19264T (=DSM 44701T), isolated from a smear-ripened cheese.</title>
        <authorList>
            <consortium name="US DOE Joint Genome Institute (JGI-PGF)"/>
            <person name="Walter F."/>
            <person name="Albersmeier A."/>
            <person name="Kalinowski J."/>
            <person name="Ruckert C."/>
        </authorList>
    </citation>
    <scope>NUCLEOTIDE SEQUENCE [LARGE SCALE GENOMIC DNA]</scope>
    <source>
        <strain evidence="1 2">CGMCC 1.15358</strain>
    </source>
</reference>
<dbReference type="Proteomes" id="UP000598997">
    <property type="component" value="Unassembled WGS sequence"/>
</dbReference>
<protein>
    <recommendedName>
        <fullName evidence="3">TIGR02117 family protein</fullName>
    </recommendedName>
</protein>
<comment type="caution">
    <text evidence="1">The sequence shown here is derived from an EMBL/GenBank/DDBJ whole genome shotgun (WGS) entry which is preliminary data.</text>
</comment>
<dbReference type="PROSITE" id="PS51257">
    <property type="entry name" value="PROKAR_LIPOPROTEIN"/>
    <property type="match status" value="1"/>
</dbReference>
<sequence>MKLARAVFGWLGLAVGCYFLAGWVGSSIPSQPYYNEPRPGDDAVEIIIATNGVHTSIAVPLRSADMDWTRVFPPSDTANPFRLYTHVAISWGERAVFLDTPTWGDLSPLTVLRVMSVGGDALYHVEHWVRPAPSPDFRTIRISHRQYRALVRALLRDLPERTPDRAVYAGYTDQDVFYDALGTYTVYKTCNEWTGETLRMAGIETGAWTPFAGSVMKWVPPYRAHGSPPIQ</sequence>
<evidence type="ECO:0000313" key="1">
    <source>
        <dbReference type="EMBL" id="GGD44265.1"/>
    </source>
</evidence>
<accession>A0A916YI51</accession>
<dbReference type="Pfam" id="PF09601">
    <property type="entry name" value="DUF2459"/>
    <property type="match status" value="1"/>
</dbReference>
<dbReference type="EMBL" id="BMIO01000005">
    <property type="protein sequence ID" value="GGD44265.1"/>
    <property type="molecule type" value="Genomic_DNA"/>
</dbReference>
<keyword evidence="2" id="KW-1185">Reference proteome</keyword>
<evidence type="ECO:0000313" key="2">
    <source>
        <dbReference type="Proteomes" id="UP000598997"/>
    </source>
</evidence>